<dbReference type="Pfam" id="PF00004">
    <property type="entry name" value="AAA"/>
    <property type="match status" value="1"/>
</dbReference>
<comment type="similarity">
    <text evidence="1">Belongs to the AAA ATPase family.</text>
</comment>
<comment type="caution">
    <text evidence="5">The sequence shown here is derived from an EMBL/GenBank/DDBJ whole genome shotgun (WGS) entry which is preliminary data.</text>
</comment>
<dbReference type="InterPro" id="IPR003593">
    <property type="entry name" value="AAA+_ATPase"/>
</dbReference>
<sequence>MKKKNVINLIKYHIEKNETAFRDEAYAIAVDFNRTQDGELADYILALLSDKNTFVPQVLDGKMDYLRKVDSSPTTLPLPECIKDELMGIVNAVGYGAGVNKFLFQGAPGTGKTESAKQLARILNRQLYVVDFDVLVDSKMGQTSKNIAQLFAEINDVPYPDQIIILFDELDSIALDRTNTNDLREMGRATSAVLKGLDTLNNRIVLLATTNLFASFDRALIRRFDNVIDFNRYTREDLQEIADIMLESLLQQFKFQGRNVRLFRKIIALLDPIPYPGELKNLIKTAIAFSNPNDEFDYLARLFKQTQPTFSGGYKELQTLGFSVRDIEILSKVSKSRVSRILVEEKR</sequence>
<evidence type="ECO:0000256" key="1">
    <source>
        <dbReference type="ARBA" id="ARBA00006914"/>
    </source>
</evidence>
<dbReference type="GO" id="GO:0016887">
    <property type="term" value="F:ATP hydrolysis activity"/>
    <property type="evidence" value="ECO:0007669"/>
    <property type="project" value="InterPro"/>
</dbReference>
<evidence type="ECO:0000259" key="4">
    <source>
        <dbReference type="SMART" id="SM00382"/>
    </source>
</evidence>
<reference evidence="5" key="1">
    <citation type="submission" date="2019-08" db="EMBL/GenBank/DDBJ databases">
        <authorList>
            <person name="Kucharzyk K."/>
            <person name="Murdoch R.W."/>
            <person name="Higgins S."/>
            <person name="Loffler F."/>
        </authorList>
    </citation>
    <scope>NUCLEOTIDE SEQUENCE</scope>
</reference>
<protein>
    <recommendedName>
        <fullName evidence="4">AAA+ ATPase domain-containing protein</fullName>
    </recommendedName>
</protein>
<organism evidence="5">
    <name type="scientific">bioreactor metagenome</name>
    <dbReference type="NCBI Taxonomy" id="1076179"/>
    <lineage>
        <taxon>unclassified sequences</taxon>
        <taxon>metagenomes</taxon>
        <taxon>ecological metagenomes</taxon>
    </lineage>
</organism>
<gene>
    <name evidence="5" type="ORF">SDC9_66347</name>
</gene>
<dbReference type="GO" id="GO:0005524">
    <property type="term" value="F:ATP binding"/>
    <property type="evidence" value="ECO:0007669"/>
    <property type="project" value="UniProtKB-KW"/>
</dbReference>
<proteinExistence type="inferred from homology"/>
<keyword evidence="2" id="KW-0547">Nucleotide-binding</keyword>
<name>A0A644XUN1_9ZZZZ</name>
<dbReference type="EMBL" id="VSSQ01003272">
    <property type="protein sequence ID" value="MPM19920.1"/>
    <property type="molecule type" value="Genomic_DNA"/>
</dbReference>
<dbReference type="Gene3D" id="3.40.50.300">
    <property type="entry name" value="P-loop containing nucleotide triphosphate hydrolases"/>
    <property type="match status" value="1"/>
</dbReference>
<dbReference type="InterPro" id="IPR027417">
    <property type="entry name" value="P-loop_NTPase"/>
</dbReference>
<dbReference type="SUPFAM" id="SSF52540">
    <property type="entry name" value="P-loop containing nucleoside triphosphate hydrolases"/>
    <property type="match status" value="1"/>
</dbReference>
<dbReference type="SMART" id="SM00382">
    <property type="entry name" value="AAA"/>
    <property type="match status" value="1"/>
</dbReference>
<dbReference type="CDD" id="cd19481">
    <property type="entry name" value="RecA-like_protease"/>
    <property type="match status" value="1"/>
</dbReference>
<accession>A0A644XUN1</accession>
<dbReference type="AlphaFoldDB" id="A0A644XUN1"/>
<dbReference type="PANTHER" id="PTHR23073">
    <property type="entry name" value="26S PROTEASOME REGULATORY SUBUNIT"/>
    <property type="match status" value="1"/>
</dbReference>
<evidence type="ECO:0000313" key="5">
    <source>
        <dbReference type="EMBL" id="MPM19920.1"/>
    </source>
</evidence>
<evidence type="ECO:0000256" key="2">
    <source>
        <dbReference type="ARBA" id="ARBA00022741"/>
    </source>
</evidence>
<dbReference type="InterPro" id="IPR050221">
    <property type="entry name" value="26S_Proteasome_ATPase"/>
</dbReference>
<keyword evidence="3" id="KW-0067">ATP-binding</keyword>
<dbReference type="InterPro" id="IPR003959">
    <property type="entry name" value="ATPase_AAA_core"/>
</dbReference>
<feature type="domain" description="AAA+ ATPase" evidence="4">
    <location>
        <begin position="98"/>
        <end position="234"/>
    </location>
</feature>
<evidence type="ECO:0000256" key="3">
    <source>
        <dbReference type="ARBA" id="ARBA00022840"/>
    </source>
</evidence>